<evidence type="ECO:0000313" key="1">
    <source>
        <dbReference type="EMBL" id="MCK9796265.1"/>
    </source>
</evidence>
<proteinExistence type="predicted"/>
<dbReference type="Proteomes" id="UP001155059">
    <property type="component" value="Unassembled WGS sequence"/>
</dbReference>
<reference evidence="3 4" key="1">
    <citation type="journal article" date="2022" name="Int. J. Syst. Evol. Microbiol.">
        <title>Pseudomonas aegrilactucae sp. nov. and Pseudomonas morbosilactucae sp. nov., pathogens causing bacterial rot of lettuce in Japan.</title>
        <authorList>
            <person name="Sawada H."/>
            <person name="Fujikawa T."/>
            <person name="Satou M."/>
        </authorList>
    </citation>
    <scope>NUCLEOTIDE SEQUENCE [LARGE SCALE GENOMIC DNA]</scope>
    <source>
        <strain evidence="1 3">MAFF 302030</strain>
        <strain evidence="2 4">MAFF 302046</strain>
    </source>
</reference>
<keyword evidence="4" id="KW-1185">Reference proteome</keyword>
<protein>
    <submittedName>
        <fullName evidence="1">Uncharacterized protein</fullName>
    </submittedName>
</protein>
<reference evidence="3 4" key="2">
    <citation type="journal article" date="2023" name="Plant Pathol.">
        <title>Dismantling and reorganizing Pseudomonas marginalis sensu#lato.</title>
        <authorList>
            <person name="Sawada H."/>
            <person name="Fujikawa T."/>
            <person name="Satou M."/>
        </authorList>
    </citation>
    <scope>NUCLEOTIDE SEQUENCE [LARGE SCALE GENOMIC DNA]</scope>
    <source>
        <strain evidence="1 3">MAFF 302030</strain>
        <strain evidence="2 4">MAFF 302046</strain>
    </source>
</reference>
<organism evidence="1 3">
    <name type="scientific">Pseudomonas morbosilactucae</name>
    <dbReference type="NCBI Taxonomy" id="2938197"/>
    <lineage>
        <taxon>Bacteria</taxon>
        <taxon>Pseudomonadati</taxon>
        <taxon>Pseudomonadota</taxon>
        <taxon>Gammaproteobacteria</taxon>
        <taxon>Pseudomonadales</taxon>
        <taxon>Pseudomonadaceae</taxon>
        <taxon>Pseudomonas</taxon>
    </lineage>
</organism>
<name>A0A9X2C3E4_9PSED</name>
<comment type="caution">
    <text evidence="1">The sequence shown here is derived from an EMBL/GenBank/DDBJ whole genome shotgun (WGS) entry which is preliminary data.</text>
</comment>
<gene>
    <name evidence="1" type="ORF">M1B34_00500</name>
    <name evidence="2" type="ORF">M1B35_00255</name>
</gene>
<dbReference type="RefSeq" id="WP_148053489.1">
    <property type="nucleotide sequence ID" value="NZ_JALQCW010000002.1"/>
</dbReference>
<sequence>MDIRTTGQYRVSMESLVAPSSKTTINQPSNALSTKLADAAIQQAAMEVIEQVVPNTDTREVKEPSAEYEEKQANLELVNSRLKTLFDNFKTTLKDTNPDLASKDFGFSVDAKGELVVLDPTGNLSAKDTEQLTALLNSDEALKDVSQQFVEAAIDFVKIDAKEVNSLNRQYFLTQENFASTINLATLNLDENAKGSKEGKFSQQLLSKGEWAPLIREKV</sequence>
<dbReference type="AlphaFoldDB" id="A0A9X2C3E4"/>
<dbReference type="EMBL" id="JALQCW010000002">
    <property type="protein sequence ID" value="MCK9796265.1"/>
    <property type="molecule type" value="Genomic_DNA"/>
</dbReference>
<evidence type="ECO:0000313" key="4">
    <source>
        <dbReference type="Proteomes" id="UP001155163"/>
    </source>
</evidence>
<dbReference type="EMBL" id="JALQCX010000002">
    <property type="protein sequence ID" value="MCK9812615.1"/>
    <property type="molecule type" value="Genomic_DNA"/>
</dbReference>
<evidence type="ECO:0000313" key="2">
    <source>
        <dbReference type="EMBL" id="MCK9812615.1"/>
    </source>
</evidence>
<accession>A0A9X2C3E4</accession>
<dbReference type="Proteomes" id="UP001155163">
    <property type="component" value="Unassembled WGS sequence"/>
</dbReference>
<evidence type="ECO:0000313" key="3">
    <source>
        <dbReference type="Proteomes" id="UP001155059"/>
    </source>
</evidence>